<evidence type="ECO:0000313" key="3">
    <source>
        <dbReference type="Proteomes" id="UP000294914"/>
    </source>
</evidence>
<dbReference type="Gene3D" id="3.40.50.150">
    <property type="entry name" value="Vaccinia Virus protein VP39"/>
    <property type="match status" value="1"/>
</dbReference>
<dbReference type="AlphaFoldDB" id="A0A4R8IJ76"/>
<dbReference type="RefSeq" id="WP_134084537.1">
    <property type="nucleotide sequence ID" value="NZ_SOQX01000006.1"/>
</dbReference>
<dbReference type="OrthoDB" id="6191410at2"/>
<evidence type="ECO:0000259" key="1">
    <source>
        <dbReference type="Pfam" id="PF08241"/>
    </source>
</evidence>
<feature type="domain" description="Methyltransferase type 11" evidence="1">
    <location>
        <begin position="94"/>
        <end position="145"/>
    </location>
</feature>
<accession>A0A4R8IJ76</accession>
<reference evidence="2 3" key="1">
    <citation type="submission" date="2019-03" db="EMBL/GenBank/DDBJ databases">
        <title>Genomic Encyclopedia of Type Strains, Phase IV (KMG-IV): sequencing the most valuable type-strain genomes for metagenomic binning, comparative biology and taxonomic classification.</title>
        <authorList>
            <person name="Goeker M."/>
        </authorList>
    </citation>
    <scope>NUCLEOTIDE SEQUENCE [LARGE SCALE GENOMIC DNA]</scope>
    <source>
        <strain evidence="2 3">DSM 16326</strain>
    </source>
</reference>
<comment type="caution">
    <text evidence="2">The sequence shown here is derived from an EMBL/GenBank/DDBJ whole genome shotgun (WGS) entry which is preliminary data.</text>
</comment>
<dbReference type="InterPro" id="IPR013216">
    <property type="entry name" value="Methyltransf_11"/>
</dbReference>
<keyword evidence="3" id="KW-1185">Reference proteome</keyword>
<dbReference type="GO" id="GO:0032259">
    <property type="term" value="P:methylation"/>
    <property type="evidence" value="ECO:0007669"/>
    <property type="project" value="UniProtKB-KW"/>
</dbReference>
<dbReference type="InterPro" id="IPR029063">
    <property type="entry name" value="SAM-dependent_MTases_sf"/>
</dbReference>
<name>A0A4R8IJ76_9GAMM</name>
<proteinExistence type="predicted"/>
<gene>
    <name evidence="2" type="ORF">EDC23_2253</name>
</gene>
<dbReference type="Pfam" id="PF08241">
    <property type="entry name" value="Methyltransf_11"/>
    <property type="match status" value="1"/>
</dbReference>
<keyword evidence="2" id="KW-0489">Methyltransferase</keyword>
<protein>
    <submittedName>
        <fullName evidence="2">Methyltransferase family protein</fullName>
    </submittedName>
</protein>
<dbReference type="SUPFAM" id="SSF53335">
    <property type="entry name" value="S-adenosyl-L-methionine-dependent methyltransferases"/>
    <property type="match status" value="1"/>
</dbReference>
<keyword evidence="2" id="KW-0808">Transferase</keyword>
<dbReference type="EMBL" id="SOQX01000006">
    <property type="protein sequence ID" value="TDY00084.1"/>
    <property type="molecule type" value="Genomic_DNA"/>
</dbReference>
<dbReference type="Proteomes" id="UP000294914">
    <property type="component" value="Unassembled WGS sequence"/>
</dbReference>
<sequence length="277" mass="32395">MLFRRQKASARQFHRCSQDKPIEPELEQWYAGRLGELMAEQEQQQLDTELVDLFGYHLLHLGSPSGSSLLRASRVRHRMRMQPDPDLPACRRNEKQLCASPVALPFLPDCLDVVVLAHILEFSNDPHTVLREAERTLIPEGHVVILGFNPVSLWGLARLFRLGKRRVPWCGHFLTPTRLKDWLALLGFEIVRQRRYFYRPPWQHPRLLHRLAFLERLGSRLWPIFGGGYLLVARKRVSTLTPIRPRWRARRRMAVGGLIKPLNNERQQKGARFESDR</sequence>
<dbReference type="GO" id="GO:0008757">
    <property type="term" value="F:S-adenosylmethionine-dependent methyltransferase activity"/>
    <property type="evidence" value="ECO:0007669"/>
    <property type="project" value="InterPro"/>
</dbReference>
<evidence type="ECO:0000313" key="2">
    <source>
        <dbReference type="EMBL" id="TDY00084.1"/>
    </source>
</evidence>
<organism evidence="2 3">
    <name type="scientific">Thiohalophilus thiocyanatoxydans</name>
    <dbReference type="NCBI Taxonomy" id="381308"/>
    <lineage>
        <taxon>Bacteria</taxon>
        <taxon>Pseudomonadati</taxon>
        <taxon>Pseudomonadota</taxon>
        <taxon>Gammaproteobacteria</taxon>
        <taxon>Thiohalomonadales</taxon>
        <taxon>Thiohalophilaceae</taxon>
        <taxon>Thiohalophilus</taxon>
    </lineage>
</organism>